<gene>
    <name evidence="1" type="ORF">D7D52_35820</name>
</gene>
<name>A0A386ZLK1_9NOCA</name>
<dbReference type="KEGG" id="nyu:D7D52_35820"/>
<evidence type="ECO:0000313" key="1">
    <source>
        <dbReference type="EMBL" id="AYF78308.1"/>
    </source>
</evidence>
<evidence type="ECO:0000313" key="2">
    <source>
        <dbReference type="Proteomes" id="UP000267164"/>
    </source>
</evidence>
<reference evidence="1 2" key="1">
    <citation type="submission" date="2018-09" db="EMBL/GenBank/DDBJ databases">
        <title>Nocardia yunnanensis sp. nov., an actinomycete isolated from a soil sample.</title>
        <authorList>
            <person name="Zhang J."/>
        </authorList>
    </citation>
    <scope>NUCLEOTIDE SEQUENCE [LARGE SCALE GENOMIC DNA]</scope>
    <source>
        <strain evidence="1 2">CFHS0054</strain>
    </source>
</reference>
<keyword evidence="2" id="KW-1185">Reference proteome</keyword>
<proteinExistence type="predicted"/>
<sequence>MSTPTLIPTDIRGVSRIGKTSATAFVLVNTPMWGIQLPNGSLWQAYELPPDDPWAKQPTVWAAEADAAAEARGLADKLEARYGIPKTWPTELQVVRLEMDTDGVWKRPEVCSADLGYRPMNLDTEELSAWMCGSTATLTTDEARQVMRDHKECAGQITCKIRGRARATLVRAGVMKLNKNPNIWQSLDLPDMAR</sequence>
<dbReference type="EMBL" id="CP032568">
    <property type="protein sequence ID" value="AYF78308.1"/>
    <property type="molecule type" value="Genomic_DNA"/>
</dbReference>
<dbReference type="Proteomes" id="UP000267164">
    <property type="component" value="Chromosome"/>
</dbReference>
<accession>A0A386ZLK1</accession>
<dbReference type="RefSeq" id="WP_120743391.1">
    <property type="nucleotide sequence ID" value="NZ_CP032568.1"/>
</dbReference>
<organism evidence="1 2">
    <name type="scientific">Nocardia yunnanensis</name>
    <dbReference type="NCBI Taxonomy" id="2382165"/>
    <lineage>
        <taxon>Bacteria</taxon>
        <taxon>Bacillati</taxon>
        <taxon>Actinomycetota</taxon>
        <taxon>Actinomycetes</taxon>
        <taxon>Mycobacteriales</taxon>
        <taxon>Nocardiaceae</taxon>
        <taxon>Nocardia</taxon>
    </lineage>
</organism>
<dbReference type="AlphaFoldDB" id="A0A386ZLK1"/>
<dbReference type="OrthoDB" id="4546516at2"/>
<protein>
    <submittedName>
        <fullName evidence="1">Uncharacterized protein</fullName>
    </submittedName>
</protein>